<evidence type="ECO:0000256" key="6">
    <source>
        <dbReference type="SAM" id="MobiDB-lite"/>
    </source>
</evidence>
<keyword evidence="11" id="KW-1185">Reference proteome</keyword>
<feature type="compositionally biased region" description="Polar residues" evidence="6">
    <location>
        <begin position="1550"/>
        <end position="1562"/>
    </location>
</feature>
<keyword evidence="7" id="KW-0472">Membrane</keyword>
<feature type="region of interest" description="Disordered" evidence="6">
    <location>
        <begin position="1546"/>
        <end position="1640"/>
    </location>
</feature>
<dbReference type="InterPro" id="IPR036465">
    <property type="entry name" value="vWFA_dom_sf"/>
</dbReference>
<dbReference type="Pfam" id="PF02816">
    <property type="entry name" value="Alpha_kinase"/>
    <property type="match status" value="1"/>
</dbReference>
<feature type="transmembrane region" description="Helical" evidence="7">
    <location>
        <begin position="2678"/>
        <end position="2701"/>
    </location>
</feature>
<evidence type="ECO:0000256" key="7">
    <source>
        <dbReference type="SAM" id="Phobius"/>
    </source>
</evidence>
<dbReference type="Gene3D" id="3.40.50.410">
    <property type="entry name" value="von Willebrand factor, type A domain"/>
    <property type="match status" value="1"/>
</dbReference>
<dbReference type="Gene3D" id="3.20.200.10">
    <property type="entry name" value="MHCK/EF2 kinase"/>
    <property type="match status" value="1"/>
</dbReference>
<dbReference type="SUPFAM" id="SSF56112">
    <property type="entry name" value="Protein kinase-like (PK-like)"/>
    <property type="match status" value="1"/>
</dbReference>
<protein>
    <submittedName>
        <fullName evidence="10">Alpha-protein kinase 1</fullName>
    </submittedName>
</protein>
<keyword evidence="7" id="KW-0812">Transmembrane</keyword>
<dbReference type="OrthoDB" id="301415at2759"/>
<evidence type="ECO:0000256" key="3">
    <source>
        <dbReference type="ARBA" id="ARBA00022741"/>
    </source>
</evidence>
<keyword evidence="1" id="KW-0723">Serine/threonine-protein kinase</keyword>
<dbReference type="InterPro" id="IPR051852">
    <property type="entry name" value="Alpha-type_PK"/>
</dbReference>
<keyword evidence="3" id="KW-0547">Nucleotide-binding</keyword>
<dbReference type="SUPFAM" id="SSF53300">
    <property type="entry name" value="vWA-like"/>
    <property type="match status" value="1"/>
</dbReference>
<feature type="transmembrane region" description="Helical" evidence="7">
    <location>
        <begin position="2530"/>
        <end position="2553"/>
    </location>
</feature>
<name>A0A1Q9D222_SYMMI</name>
<evidence type="ECO:0000259" key="9">
    <source>
        <dbReference type="PROSITE" id="PS51158"/>
    </source>
</evidence>
<dbReference type="Proteomes" id="UP000186817">
    <property type="component" value="Unassembled WGS sequence"/>
</dbReference>
<dbReference type="PROSITE" id="PS51158">
    <property type="entry name" value="ALPHA_KINASE"/>
    <property type="match status" value="1"/>
</dbReference>
<keyword evidence="5" id="KW-0067">ATP-binding</keyword>
<proteinExistence type="predicted"/>
<evidence type="ECO:0000256" key="5">
    <source>
        <dbReference type="ARBA" id="ARBA00022840"/>
    </source>
</evidence>
<dbReference type="SMART" id="SM00327">
    <property type="entry name" value="VWA"/>
    <property type="match status" value="1"/>
</dbReference>
<dbReference type="CDD" id="cd04515">
    <property type="entry name" value="Alpha_kinase"/>
    <property type="match status" value="1"/>
</dbReference>
<feature type="transmembrane region" description="Helical" evidence="7">
    <location>
        <begin position="215"/>
        <end position="238"/>
    </location>
</feature>
<feature type="transmembrane region" description="Helical" evidence="7">
    <location>
        <begin position="2591"/>
        <end position="2612"/>
    </location>
</feature>
<keyword evidence="2" id="KW-0808">Transferase</keyword>
<feature type="compositionally biased region" description="Pro residues" evidence="6">
    <location>
        <begin position="2642"/>
        <end position="2653"/>
    </location>
</feature>
<dbReference type="PANTHER" id="PTHR45992">
    <property type="entry name" value="EUKARYOTIC ELONGATION FACTOR 2 KINASE-RELATED"/>
    <property type="match status" value="1"/>
</dbReference>
<evidence type="ECO:0000256" key="2">
    <source>
        <dbReference type="ARBA" id="ARBA00022679"/>
    </source>
</evidence>
<evidence type="ECO:0000256" key="1">
    <source>
        <dbReference type="ARBA" id="ARBA00022527"/>
    </source>
</evidence>
<feature type="region of interest" description="Disordered" evidence="6">
    <location>
        <begin position="1844"/>
        <end position="1880"/>
    </location>
</feature>
<sequence>MCGEMVATDLAYLCDPGESLVAYAWATQYYDYDWYDYDYDDDDDYYADDDDGDCDAHDDVLLLDGQSEEPIPPPAFLAYIEHGGHPVLDFSRFFPGEYSPPLRNGTGAEAAGEEPRYLRSRFWFSFDVTGESQSEIEGYVQNAKAAWGDFVRNELYPVLKEGQTGVKVRYTGDQLTSYELSLWFQLQAVWMSLASLFVILAALPIAYVLTPAEKLTITSFLALFLIVGIGSDTVFVFGDFWEQERHRKLDDRVAVVLMEAGKNCCSPTPPGVRLLHGPLCPLGLCAKMDPGALSNFLRAAAKLQEAEPEVLQTVPSLARCIPETVESMIPQHLSDCLWAAARLQGLEPEVLKAVPALTRHIPQRSLDMKPQHLSNCLWAAAKLRESEPHVLEGVPSLAEGIVQKVESMDPQASAWAARELGEFDLEAALQGEIATPASGDGIHFDWEGEKVLIAVYLPPMLVLQARSRQAKEAAKAAALEVQSGSMAAIVPAQAAQQGTLEDALDPFKGLKSLEEEWPEAARHDAKAKMSLESIFVSEVQPRKLRSHLAGLTWNAGSTRQGAQALARSYLRGLALRVSFCPGVVAALTVLLVALFALGISLDIRLATGVPQIFPNGHNQVEVPLLEAKFSPIARVGVEIRTPSLREVVCNVDSILDGSEEWKLLGFSPQGFGDDDRLGKLLLHKFPGKGSLSRQAIHGGSANRAGVDVSDTDQFPRQQCWCGREHWGAANFSRRKLEHRECGGSRSEVEVWMSGEPPAPSPHPAAKAKAKAKALEAKAKANPGLLRARVAKCQWCHQKRLGWRDTSLVFYCELCWGEYDALEAADGEEYAGREWHDEILEADNQAAEIDDVDSGEVMEAMQRAFQKIDHDEASDADDDIDDDEVGELDAAFKKGGKPGEPPEIQQAHVILVVDISGSMRTVDVQPDEGGEFITRMAAVTMTLRTFFEKQAQDCSPHLFSLISFNEQARLHFSGKTAYQAATQVTSSLNLTASHGTHFVAGLEAAKSALVHATGTPHWLIFSDGRPADGPQTLKLVPAMLKEHASLRIHAIGFGDGLDFQVLQQLTAIGRGTFAPSGRSVAALHGAFASVTSTITLTQTVTSGTSQSSTFSFQGVHGQSSPEHAKDRARASKQRPVTFECANQFVWGSHSISFPSSRRALSFNGKKFIEYFYRKASTKYPVYLRQNPFAEGGMRHVYCFKDPLVRLCFEVGGDGCAMRAAGTDARMVAKLSRYVDEWHNSYEVVSAYAKSSALAKWYARIFMMAVADRLGLTGRSMARIIFVECYIYQASDGSNAPSRYFIGERYLPGLFLKYNSNHGFVNPEAPDTEIAQAFSHFTFEASGGEQMVLDLQGVYVDKAHRRRPHIIMTDPQVVSLEKSFGPGDLGLESMCAFFRTHKCGATCREMRLDPDAPIRRLRRLVRERNAGAAVSEPESVASATAPVGDAALAPLEPLPSGESGSIMALRSTPTPFPSDAVAIPPLPTLPPKPKAEGLEAPLTSGVAPSPAVKQDMSSEAQVLSRHSAAVIGKAGGPLSAVMARSPAVTERPSFESWLQSQSTQQDSLRVSAPPFRPASAPEPLASQSMAAPPATIVAAHPSNPPAEGQPSLADSGVSRASTSSLKSEEEGGSSDSTADRPPSPQEEARKTIIYGPGGQKLSTACASREDVVNAIVAQWSIPEDEQLLFQESSSQAGTDFFRVERKMDPRKLRFTQASISPTFRDGQPIFQLMNDLNSQEVDPLRELEPLDVVWHDGYWRSLSNRRLWTLKHCTAAMTDQALFVRVRVRAPDAERLVFGITPGHFAMANQGLTPSEQAALQQFENQRTHIAGAAEFLASQRLFWEERANRKRVAPQTPMQSGSGTPAGDHDAAPSGATGSDALGPSLVQPVTVQDEAAFAFTAADQGVDINVAANLQNWLTTPVQTNRDVLRLVRSYHKQVFQTKRELAWMSADNRSQQKHMAGLQLITTGWPAGVRPEQRLYLIGWMLQQIPAVTTFLQVRGLLQDHNSTTQYLNVLSTEPTTVPQGTFFSTMTVLSFKSWDMRQAFIQKYGGGSGTPLYLAEDQPMRGHHVKVVPNSPQWQRKLESPLRVILAAMNSADHNPDNKKFIILWKSLTIMEPMEQNADFKEDARAWARIHYQNKDGEFEGRMEIVPELSRILFSGPENVDAKEETLWEEKWGQIQWGPQRELDESDKAAFGAALQESKGSGKGVSYKGKRHWSAPMVHSSYYAPFPFELNIVEVDHIAFSWDEYCTKCGATQQLVGDPAACTYQGKPVLPEPDVAMASEETTTPAGPTMAAPAAPKGVPEVVTSRFFNLGTATIALPAADGGTQACSASGLCFWDVPACDAPGWTSLGNHSPSRRLDVSRAEAEDEDALPLVPARQLQVTQTVPSNKQIDISIVWGIRAPRQTPLLGPNAAQRAVFSMCQDELPPELRVLTRRCWIQDFRTRLLSMSRRFPSRDFTAEVLYFSNGNLPMQEQLWMMDGAVAAAMLHFKVDVAFDIGATAISEYKAEWDRFVDERNALAWVLAEAELAIINSTIVTIVVAAVCGWACMLLFTNDPTLAFLVLMLVLGVVTGLAFFMIVIMAWPLGPIEVISLVVFVGYSVTYSLHVAHIFGEVDGTDDEVPRSGKEEGEDILAPDMGDAPPLPPPLAPPPDQAGAKSEEGSALSGQAIRAVRVRKALMRIGISTLSSTLSTVGASAFLLSATMQVFTKLGSVVIAVSVLSCVASLVVLPAILVLFGPGLQPWYHRCCGCCCRQRANRHSAEQALDSGGRGNSLPVAEGRILD</sequence>
<gene>
    <name evidence="10" type="primary">ak1</name>
    <name evidence="10" type="ORF">AK812_SmicGene29335</name>
</gene>
<dbReference type="SMART" id="SM00811">
    <property type="entry name" value="Alpha_kinase"/>
    <property type="match status" value="1"/>
</dbReference>
<feature type="domain" description="Alpha-type protein kinase" evidence="9">
    <location>
        <begin position="1157"/>
        <end position="1409"/>
    </location>
</feature>
<dbReference type="InterPro" id="IPR011009">
    <property type="entry name" value="Kinase-like_dom_sf"/>
</dbReference>
<dbReference type="PROSITE" id="PS50234">
    <property type="entry name" value="VWFA"/>
    <property type="match status" value="1"/>
</dbReference>
<comment type="caution">
    <text evidence="10">The sequence shown here is derived from an EMBL/GenBank/DDBJ whole genome shotgun (WGS) entry which is preliminary data.</text>
</comment>
<feature type="region of interest" description="Disordered" evidence="6">
    <location>
        <begin position="2619"/>
        <end position="2664"/>
    </location>
</feature>
<organism evidence="10 11">
    <name type="scientific">Symbiodinium microadriaticum</name>
    <name type="common">Dinoflagellate</name>
    <name type="synonym">Zooxanthella microadriatica</name>
    <dbReference type="NCBI Taxonomy" id="2951"/>
    <lineage>
        <taxon>Eukaryota</taxon>
        <taxon>Sar</taxon>
        <taxon>Alveolata</taxon>
        <taxon>Dinophyceae</taxon>
        <taxon>Suessiales</taxon>
        <taxon>Symbiodiniaceae</taxon>
        <taxon>Symbiodinium</taxon>
    </lineage>
</organism>
<accession>A0A1Q9D222</accession>
<feature type="transmembrane region" description="Helical" evidence="7">
    <location>
        <begin position="188"/>
        <end position="209"/>
    </location>
</feature>
<dbReference type="Gene3D" id="1.20.1640.10">
    <property type="entry name" value="Multidrug efflux transporter AcrB transmembrane domain"/>
    <property type="match status" value="1"/>
</dbReference>
<evidence type="ECO:0000313" key="11">
    <source>
        <dbReference type="Proteomes" id="UP000186817"/>
    </source>
</evidence>
<evidence type="ECO:0000256" key="4">
    <source>
        <dbReference type="ARBA" id="ARBA00022777"/>
    </source>
</evidence>
<feature type="transmembrane region" description="Helical" evidence="7">
    <location>
        <begin position="573"/>
        <end position="597"/>
    </location>
</feature>
<keyword evidence="7" id="KW-1133">Transmembrane helix</keyword>
<feature type="domain" description="VWFA" evidence="8">
    <location>
        <begin position="907"/>
        <end position="1093"/>
    </location>
</feature>
<feature type="region of interest" description="Disordered" evidence="6">
    <location>
        <begin position="1482"/>
        <end position="1505"/>
    </location>
</feature>
<dbReference type="EMBL" id="LSRX01000772">
    <property type="protein sequence ID" value="OLP89227.1"/>
    <property type="molecule type" value="Genomic_DNA"/>
</dbReference>
<dbReference type="Pfam" id="PF13519">
    <property type="entry name" value="VWA_2"/>
    <property type="match status" value="1"/>
</dbReference>
<dbReference type="InterPro" id="IPR002035">
    <property type="entry name" value="VWF_A"/>
</dbReference>
<evidence type="ECO:0000313" key="10">
    <source>
        <dbReference type="EMBL" id="OLP89227.1"/>
    </source>
</evidence>
<keyword evidence="4 10" id="KW-0418">Kinase</keyword>
<feature type="transmembrane region" description="Helical" evidence="7">
    <location>
        <begin position="2560"/>
        <end position="2585"/>
    </location>
</feature>
<reference evidence="10 11" key="1">
    <citation type="submission" date="2016-02" db="EMBL/GenBank/DDBJ databases">
        <title>Genome analysis of coral dinoflagellate symbionts highlights evolutionary adaptations to a symbiotic lifestyle.</title>
        <authorList>
            <person name="Aranda M."/>
            <person name="Li Y."/>
            <person name="Liew Y.J."/>
            <person name="Baumgarten S."/>
            <person name="Simakov O."/>
            <person name="Wilson M."/>
            <person name="Piel J."/>
            <person name="Ashoor H."/>
            <person name="Bougouffa S."/>
            <person name="Bajic V.B."/>
            <person name="Ryu T."/>
            <person name="Ravasi T."/>
            <person name="Bayer T."/>
            <person name="Micklem G."/>
            <person name="Kim H."/>
            <person name="Bhak J."/>
            <person name="Lajeunesse T.C."/>
            <person name="Voolstra C.R."/>
        </authorList>
    </citation>
    <scope>NUCLEOTIDE SEQUENCE [LARGE SCALE GENOMIC DNA]</scope>
    <source>
        <strain evidence="10 11">CCMP2467</strain>
    </source>
</reference>
<evidence type="ECO:0000259" key="8">
    <source>
        <dbReference type="PROSITE" id="PS50234"/>
    </source>
</evidence>
<feature type="region of interest" description="Disordered" evidence="6">
    <location>
        <begin position="1110"/>
        <end position="1130"/>
    </location>
</feature>
<dbReference type="GO" id="GO:0004674">
    <property type="term" value="F:protein serine/threonine kinase activity"/>
    <property type="evidence" value="ECO:0007669"/>
    <property type="project" value="UniProtKB-KW"/>
</dbReference>
<dbReference type="InterPro" id="IPR004166">
    <property type="entry name" value="a-kinase_dom"/>
</dbReference>
<feature type="transmembrane region" description="Helical" evidence="7">
    <location>
        <begin position="2713"/>
        <end position="2737"/>
    </location>
</feature>
<dbReference type="SUPFAM" id="SSF82866">
    <property type="entry name" value="Multidrug efflux transporter AcrB transmembrane domain"/>
    <property type="match status" value="2"/>
</dbReference>
<dbReference type="GO" id="GO:0005524">
    <property type="term" value="F:ATP binding"/>
    <property type="evidence" value="ECO:0007669"/>
    <property type="project" value="UniProtKB-KW"/>
</dbReference>